<comment type="subcellular location">
    <subcellularLocation>
        <location evidence="1">Cell inner membrane</location>
        <topology evidence="1">Multi-pass membrane protein</topology>
    </subcellularLocation>
    <subcellularLocation>
        <location evidence="13">Cell membrane</location>
        <topology evidence="13">Multi-pass membrane protein</topology>
    </subcellularLocation>
</comment>
<dbReference type="HAMAP" id="MF_01810">
    <property type="entry name" value="YidC_type1"/>
    <property type="match status" value="1"/>
</dbReference>
<feature type="region of interest" description="Disordered" evidence="14">
    <location>
        <begin position="605"/>
        <end position="627"/>
    </location>
</feature>
<gene>
    <name evidence="13" type="primary">yidC</name>
    <name evidence="16" type="ORF">DDZ15_13015</name>
</gene>
<feature type="transmembrane region" description="Helical" evidence="13">
    <location>
        <begin position="566"/>
        <end position="585"/>
    </location>
</feature>
<dbReference type="InterPro" id="IPR038221">
    <property type="entry name" value="YidC_periplasmic_sf"/>
</dbReference>
<dbReference type="GO" id="GO:0051205">
    <property type="term" value="P:protein insertion into membrane"/>
    <property type="evidence" value="ECO:0007669"/>
    <property type="project" value="TreeGrafter"/>
</dbReference>
<evidence type="ECO:0000256" key="4">
    <source>
        <dbReference type="ARBA" id="ARBA00022448"/>
    </source>
</evidence>
<evidence type="ECO:0000259" key="15">
    <source>
        <dbReference type="Pfam" id="PF02096"/>
    </source>
</evidence>
<dbReference type="InterPro" id="IPR028055">
    <property type="entry name" value="YidC/Oxa/ALB_C"/>
</dbReference>
<feature type="transmembrane region" description="Helical" evidence="13">
    <location>
        <begin position="470"/>
        <end position="489"/>
    </location>
</feature>
<evidence type="ECO:0000313" key="16">
    <source>
        <dbReference type="EMBL" id="PWN05521.1"/>
    </source>
</evidence>
<evidence type="ECO:0000256" key="7">
    <source>
        <dbReference type="ARBA" id="ARBA00022927"/>
    </source>
</evidence>
<dbReference type="EMBL" id="QGGB01000009">
    <property type="protein sequence ID" value="PWN05521.1"/>
    <property type="molecule type" value="Genomic_DNA"/>
</dbReference>
<dbReference type="CDD" id="cd20070">
    <property type="entry name" value="5TM_YidC_Alb3"/>
    <property type="match status" value="1"/>
</dbReference>
<dbReference type="RefSeq" id="WP_109647550.1">
    <property type="nucleotide sequence ID" value="NZ_QGGB01000009.1"/>
</dbReference>
<name>A0A316TPC2_9BACT</name>
<evidence type="ECO:0000256" key="10">
    <source>
        <dbReference type="ARBA" id="ARBA00023186"/>
    </source>
</evidence>
<feature type="domain" description="Membrane insertase YidC/Oxa/ALB C-terminal" evidence="15">
    <location>
        <begin position="401"/>
        <end position="599"/>
    </location>
</feature>
<dbReference type="OrthoDB" id="9780552at2"/>
<evidence type="ECO:0000313" key="17">
    <source>
        <dbReference type="Proteomes" id="UP000245533"/>
    </source>
</evidence>
<dbReference type="PRINTS" id="PR00701">
    <property type="entry name" value="60KDINNERMP"/>
</dbReference>
<dbReference type="InterPro" id="IPR047196">
    <property type="entry name" value="YidC_ALB_C"/>
</dbReference>
<evidence type="ECO:0000256" key="8">
    <source>
        <dbReference type="ARBA" id="ARBA00022989"/>
    </source>
</evidence>
<protein>
    <recommendedName>
        <fullName evidence="3 13">Membrane protein insertase YidC</fullName>
    </recommendedName>
    <alternativeName>
        <fullName evidence="12 13">Foldase YidC</fullName>
    </alternativeName>
    <alternativeName>
        <fullName evidence="11 13">Membrane integrase YidC</fullName>
    </alternativeName>
    <alternativeName>
        <fullName evidence="13">Membrane protein YidC</fullName>
    </alternativeName>
</protein>
<keyword evidence="5 13" id="KW-1003">Cell membrane</keyword>
<evidence type="ECO:0000256" key="9">
    <source>
        <dbReference type="ARBA" id="ARBA00023136"/>
    </source>
</evidence>
<dbReference type="InterPro" id="IPR001708">
    <property type="entry name" value="YidC/ALB3/OXA1/COX18"/>
</dbReference>
<proteinExistence type="inferred from homology"/>
<comment type="similarity">
    <text evidence="2 13">Belongs to the OXA1/ALB3/YidC family. Type 1 subfamily.</text>
</comment>
<evidence type="ECO:0000256" key="11">
    <source>
        <dbReference type="ARBA" id="ARBA00033245"/>
    </source>
</evidence>
<feature type="transmembrane region" description="Helical" evidence="13">
    <location>
        <begin position="401"/>
        <end position="420"/>
    </location>
</feature>
<dbReference type="AlphaFoldDB" id="A0A316TPC2"/>
<dbReference type="NCBIfam" id="TIGR03592">
    <property type="entry name" value="yidC_oxa1_cterm"/>
    <property type="match status" value="1"/>
</dbReference>
<keyword evidence="4 13" id="KW-0813">Transport</keyword>
<comment type="function">
    <text evidence="13">Required for the insertion and/or proper folding and/or complex formation of integral membrane proteins into the membrane. Involved in integration of membrane proteins that insert both dependently and independently of the Sec translocase complex, as well as at least some lipoproteins. Aids folding of multispanning membrane proteins.</text>
</comment>
<evidence type="ECO:0000256" key="6">
    <source>
        <dbReference type="ARBA" id="ARBA00022692"/>
    </source>
</evidence>
<sequence>MDKNTVTGLLLIFMITMAWAWYTMPSEEELEQQRQEQMLRDSLAALQQPDAGDTLSADASEDARRQEQFQDQQAEESPLQDAQMPVLREPGDTSLGLFSQETGVGDTIYTVVKTPLFELEFTNLGAGPARVILQDHETWDHNPVQMIRNTTRSAYSLGFLSTENLNIETDRLFFEPLTDAGSIDITEDESAQLSYRLEVNETSALLFTYTFYGNSYIYDLDITFENMSPLISGTIVDFGWKSALNYTERDLSQDKINTAAYTYAGGVLEKFQLEAPGRNEQTINGTIDWVSTRTRFFGQYIKPVTDSNAAVMIGEVTGEPGEPGSTHYYQSRVQSSISGNPTLSYELYNGPLKYYDLKEFHEHAYDVVEIGYALIRWFADPLVRYVIIPFFALGSTLISNYGILVIIFGFMVKLILFPLTQKSFKSMAAMRELQPQMKEIQEKYKDDPQKQQKETIALYKKAKVNPLGGCLPMLLQFPILITMFFFFQNSMLMRQESFLWASDLSAPDYILSLPFSIPFLGDQLAGFVLLMSAAMFMQTKVSGGMSGGAAPSGGPNMKAFTYIMPFMLLFIFNNFAAGLSLYYLVYNVLSVVQQLVINKQISGKKPEELEKAQTSAEKKLKKGKKKK</sequence>
<keyword evidence="8 13" id="KW-1133">Transmembrane helix</keyword>
<dbReference type="Pfam" id="PF02096">
    <property type="entry name" value="60KD_IMP"/>
    <property type="match status" value="1"/>
</dbReference>
<evidence type="ECO:0000256" key="12">
    <source>
        <dbReference type="ARBA" id="ARBA00033342"/>
    </source>
</evidence>
<feature type="region of interest" description="Disordered" evidence="14">
    <location>
        <begin position="49"/>
        <end position="84"/>
    </location>
</feature>
<keyword evidence="9 13" id="KW-0472">Membrane</keyword>
<dbReference type="GO" id="GO:0015031">
    <property type="term" value="P:protein transport"/>
    <property type="evidence" value="ECO:0007669"/>
    <property type="project" value="UniProtKB-KW"/>
</dbReference>
<keyword evidence="6 13" id="KW-0812">Transmembrane</keyword>
<dbReference type="GO" id="GO:0005886">
    <property type="term" value="C:plasma membrane"/>
    <property type="evidence" value="ECO:0007669"/>
    <property type="project" value="UniProtKB-SubCell"/>
</dbReference>
<dbReference type="Proteomes" id="UP000245533">
    <property type="component" value="Unassembled WGS sequence"/>
</dbReference>
<dbReference type="CDD" id="cd19961">
    <property type="entry name" value="EcYidC-like_peri"/>
    <property type="match status" value="1"/>
</dbReference>
<dbReference type="PANTHER" id="PTHR12428">
    <property type="entry name" value="OXA1"/>
    <property type="match status" value="1"/>
</dbReference>
<dbReference type="InterPro" id="IPR019998">
    <property type="entry name" value="Membr_insert_YidC"/>
</dbReference>
<evidence type="ECO:0000256" key="13">
    <source>
        <dbReference type="HAMAP-Rule" id="MF_01810"/>
    </source>
</evidence>
<keyword evidence="10 13" id="KW-0143">Chaperone</keyword>
<evidence type="ECO:0000256" key="3">
    <source>
        <dbReference type="ARBA" id="ARBA00015325"/>
    </source>
</evidence>
<comment type="subunit">
    <text evidence="13">Interacts with the Sec translocase complex via SecD. Specifically interacts with transmembrane segments of nascent integral membrane proteins during membrane integration.</text>
</comment>
<keyword evidence="17" id="KW-1185">Reference proteome</keyword>
<dbReference type="PANTHER" id="PTHR12428:SF65">
    <property type="entry name" value="CYTOCHROME C OXIDASE ASSEMBLY PROTEIN COX18, MITOCHONDRIAL"/>
    <property type="match status" value="1"/>
</dbReference>
<evidence type="ECO:0000256" key="5">
    <source>
        <dbReference type="ARBA" id="ARBA00022475"/>
    </source>
</evidence>
<dbReference type="GO" id="GO:0032977">
    <property type="term" value="F:membrane insertase activity"/>
    <property type="evidence" value="ECO:0007669"/>
    <property type="project" value="InterPro"/>
</dbReference>
<feature type="transmembrane region" description="Helical" evidence="13">
    <location>
        <begin position="509"/>
        <end position="536"/>
    </location>
</feature>
<evidence type="ECO:0000256" key="1">
    <source>
        <dbReference type="ARBA" id="ARBA00004429"/>
    </source>
</evidence>
<organism evidence="16 17">
    <name type="scientific">Rhodohalobacter mucosus</name>
    <dbReference type="NCBI Taxonomy" id="2079485"/>
    <lineage>
        <taxon>Bacteria</taxon>
        <taxon>Pseudomonadati</taxon>
        <taxon>Balneolota</taxon>
        <taxon>Balneolia</taxon>
        <taxon>Balneolales</taxon>
        <taxon>Balneolaceae</taxon>
        <taxon>Rhodohalobacter</taxon>
    </lineage>
</organism>
<evidence type="ECO:0000256" key="2">
    <source>
        <dbReference type="ARBA" id="ARBA00010527"/>
    </source>
</evidence>
<dbReference type="InterPro" id="IPR028053">
    <property type="entry name" value="Membr_insert_YidC_N"/>
</dbReference>
<evidence type="ECO:0000256" key="14">
    <source>
        <dbReference type="SAM" id="MobiDB-lite"/>
    </source>
</evidence>
<keyword evidence="7 13" id="KW-0653">Protein transport</keyword>
<dbReference type="Gene3D" id="2.70.98.90">
    <property type="match status" value="1"/>
</dbReference>
<accession>A0A316TPC2</accession>
<reference evidence="16 17" key="1">
    <citation type="submission" date="2018-05" db="EMBL/GenBank/DDBJ databases">
        <title>Rhodohalobacter halophilus gen. nov., sp. nov., a moderately halophilic member of the family Balneolaceae.</title>
        <authorList>
            <person name="Liu Z.-W."/>
        </authorList>
    </citation>
    <scope>NUCLEOTIDE SEQUENCE [LARGE SCALE GENOMIC DNA]</scope>
    <source>
        <strain evidence="16 17">8A47</strain>
    </source>
</reference>
<comment type="caution">
    <text evidence="16">The sequence shown here is derived from an EMBL/GenBank/DDBJ whole genome shotgun (WGS) entry which is preliminary data.</text>
</comment>